<evidence type="ECO:0008006" key="3">
    <source>
        <dbReference type="Google" id="ProtNLM"/>
    </source>
</evidence>
<reference evidence="1 2" key="1">
    <citation type="submission" date="2017-01" db="EMBL/GenBank/DDBJ databases">
        <title>Genome sequencing of Rhodoferax fermentans JCM 7819.</title>
        <authorList>
            <person name="Kim Y.J."/>
            <person name="Farh M.E.-A."/>
            <person name="Yang D.-C."/>
        </authorList>
    </citation>
    <scope>NUCLEOTIDE SEQUENCE [LARGE SCALE GENOMIC DNA]</scope>
    <source>
        <strain evidence="1 2">JCM 7819</strain>
    </source>
</reference>
<accession>A0A1T1ANU6</accession>
<organism evidence="1 2">
    <name type="scientific">Rhodoferax fermentans</name>
    <dbReference type="NCBI Taxonomy" id="28066"/>
    <lineage>
        <taxon>Bacteria</taxon>
        <taxon>Pseudomonadati</taxon>
        <taxon>Pseudomonadota</taxon>
        <taxon>Betaproteobacteria</taxon>
        <taxon>Burkholderiales</taxon>
        <taxon>Comamonadaceae</taxon>
        <taxon>Rhodoferax</taxon>
    </lineage>
</organism>
<protein>
    <recommendedName>
        <fullName evidence="3">AP2/ERF domain-containing protein</fullName>
    </recommendedName>
</protein>
<keyword evidence="2" id="KW-1185">Reference proteome</keyword>
<sequence length="162" mass="18780">MANRTYHERGKLIQGFPCKKHPLYNTWVLMRQRCDNPNNPAYRHYGGRGITVCERWQSFENFALDMGMKPSQKHSLEREDNDKGYSPENCKWETVEAQRLNRRCFVTSESGHTGVRQIKPGCFQAMVHINKVRYILGKFKTIEEAVAARTNFIANKAGKAQN</sequence>
<dbReference type="AlphaFoldDB" id="A0A1T1ANU6"/>
<dbReference type="EMBL" id="MTJN01000002">
    <property type="protein sequence ID" value="OOV05801.1"/>
    <property type="molecule type" value="Genomic_DNA"/>
</dbReference>
<name>A0A1T1ANU6_RHOFE</name>
<dbReference type="OrthoDB" id="552713at2"/>
<dbReference type="Proteomes" id="UP000190750">
    <property type="component" value="Unassembled WGS sequence"/>
</dbReference>
<evidence type="ECO:0000313" key="1">
    <source>
        <dbReference type="EMBL" id="OOV05801.1"/>
    </source>
</evidence>
<dbReference type="STRING" id="28066.RF819_02920"/>
<proteinExistence type="predicted"/>
<dbReference type="GO" id="GO:0003677">
    <property type="term" value="F:DNA binding"/>
    <property type="evidence" value="ECO:0007669"/>
    <property type="project" value="InterPro"/>
</dbReference>
<dbReference type="RefSeq" id="WP_143541579.1">
    <property type="nucleotide sequence ID" value="NZ_MTJN01000002.1"/>
</dbReference>
<gene>
    <name evidence="1" type="ORF">RF819_02920</name>
</gene>
<dbReference type="SUPFAM" id="SSF54171">
    <property type="entry name" value="DNA-binding domain"/>
    <property type="match status" value="1"/>
</dbReference>
<evidence type="ECO:0000313" key="2">
    <source>
        <dbReference type="Proteomes" id="UP000190750"/>
    </source>
</evidence>
<dbReference type="InterPro" id="IPR016177">
    <property type="entry name" value="DNA-bd_dom_sf"/>
</dbReference>
<comment type="caution">
    <text evidence="1">The sequence shown here is derived from an EMBL/GenBank/DDBJ whole genome shotgun (WGS) entry which is preliminary data.</text>
</comment>